<dbReference type="SMR" id="A2DTS1"/>
<dbReference type="eggNOG" id="KOG4108">
    <property type="taxonomic scope" value="Eukaryota"/>
</dbReference>
<gene>
    <name evidence="1" type="ORF">TVAG_341120</name>
</gene>
<dbReference type="VEuPathDB" id="TrichDB:TVAG_341120"/>
<dbReference type="GO" id="GO:0005868">
    <property type="term" value="C:cytoplasmic dynein complex"/>
    <property type="evidence" value="ECO:0000318"/>
    <property type="project" value="GO_Central"/>
</dbReference>
<name>A2DTS1_TRIV3</name>
<reference evidence="1" key="1">
    <citation type="submission" date="2006-10" db="EMBL/GenBank/DDBJ databases">
        <authorList>
            <person name="Amadeo P."/>
            <person name="Zhao Q."/>
            <person name="Wortman J."/>
            <person name="Fraser-Liggett C."/>
            <person name="Carlton J."/>
        </authorList>
    </citation>
    <scope>NUCLEOTIDE SEQUENCE</scope>
    <source>
        <strain evidence="1">G3</strain>
    </source>
</reference>
<evidence type="ECO:0000313" key="1">
    <source>
        <dbReference type="EMBL" id="EAY16218.1"/>
    </source>
</evidence>
<evidence type="ECO:0000313" key="2">
    <source>
        <dbReference type="Proteomes" id="UP000001542"/>
    </source>
</evidence>
<dbReference type="Gene3D" id="3.30.1140.40">
    <property type="entry name" value="Tctex-1"/>
    <property type="match status" value="1"/>
</dbReference>
<dbReference type="InParanoid" id="A2DTS1"/>
<dbReference type="RefSeq" id="XP_001328441.1">
    <property type="nucleotide sequence ID" value="XM_001328406.1"/>
</dbReference>
<dbReference type="EMBL" id="DS113245">
    <property type="protein sequence ID" value="EAY16218.1"/>
    <property type="molecule type" value="Genomic_DNA"/>
</dbReference>
<organism evidence="1 2">
    <name type="scientific">Trichomonas vaginalis (strain ATCC PRA-98 / G3)</name>
    <dbReference type="NCBI Taxonomy" id="412133"/>
    <lineage>
        <taxon>Eukaryota</taxon>
        <taxon>Metamonada</taxon>
        <taxon>Parabasalia</taxon>
        <taxon>Trichomonadida</taxon>
        <taxon>Trichomonadidae</taxon>
        <taxon>Trichomonas</taxon>
    </lineage>
</organism>
<dbReference type="InterPro" id="IPR005334">
    <property type="entry name" value="Tctex-1-like"/>
</dbReference>
<dbReference type="PANTHER" id="PTHR21255:SF7">
    <property type="entry name" value="DYNEIN LIGHT CHAIN TCTEX-TYPE PROTEIN 2B"/>
    <property type="match status" value="1"/>
</dbReference>
<protein>
    <submittedName>
        <fullName evidence="1">Tctex-1 family protein</fullName>
    </submittedName>
</protein>
<accession>A2DTS1</accession>
<dbReference type="GO" id="GO:0007018">
    <property type="term" value="P:microtubule-based movement"/>
    <property type="evidence" value="ECO:0000318"/>
    <property type="project" value="GO_Central"/>
</dbReference>
<reference evidence="1" key="2">
    <citation type="journal article" date="2007" name="Science">
        <title>Draft genome sequence of the sexually transmitted pathogen Trichomonas vaginalis.</title>
        <authorList>
            <person name="Carlton J.M."/>
            <person name="Hirt R.P."/>
            <person name="Silva J.C."/>
            <person name="Delcher A.L."/>
            <person name="Schatz M."/>
            <person name="Zhao Q."/>
            <person name="Wortman J.R."/>
            <person name="Bidwell S.L."/>
            <person name="Alsmark U.C.M."/>
            <person name="Besteiro S."/>
            <person name="Sicheritz-Ponten T."/>
            <person name="Noel C.J."/>
            <person name="Dacks J.B."/>
            <person name="Foster P.G."/>
            <person name="Simillion C."/>
            <person name="Van de Peer Y."/>
            <person name="Miranda-Saavedra D."/>
            <person name="Barton G.J."/>
            <person name="Westrop G.D."/>
            <person name="Mueller S."/>
            <person name="Dessi D."/>
            <person name="Fiori P.L."/>
            <person name="Ren Q."/>
            <person name="Paulsen I."/>
            <person name="Zhang H."/>
            <person name="Bastida-Corcuera F.D."/>
            <person name="Simoes-Barbosa A."/>
            <person name="Brown M.T."/>
            <person name="Hayes R.D."/>
            <person name="Mukherjee M."/>
            <person name="Okumura C.Y."/>
            <person name="Schneider R."/>
            <person name="Smith A.J."/>
            <person name="Vanacova S."/>
            <person name="Villalvazo M."/>
            <person name="Haas B.J."/>
            <person name="Pertea M."/>
            <person name="Feldblyum T.V."/>
            <person name="Utterback T.R."/>
            <person name="Shu C.L."/>
            <person name="Osoegawa K."/>
            <person name="de Jong P.J."/>
            <person name="Hrdy I."/>
            <person name="Horvathova L."/>
            <person name="Zubacova Z."/>
            <person name="Dolezal P."/>
            <person name="Malik S.B."/>
            <person name="Logsdon J.M. Jr."/>
            <person name="Henze K."/>
            <person name="Gupta A."/>
            <person name="Wang C.C."/>
            <person name="Dunne R.L."/>
            <person name="Upcroft J.A."/>
            <person name="Upcroft P."/>
            <person name="White O."/>
            <person name="Salzberg S.L."/>
            <person name="Tang P."/>
            <person name="Chiu C.-H."/>
            <person name="Lee Y.-S."/>
            <person name="Embley T.M."/>
            <person name="Coombs G.H."/>
            <person name="Mottram J.C."/>
            <person name="Tachezy J."/>
            <person name="Fraser-Liggett C.M."/>
            <person name="Johnson P.J."/>
        </authorList>
    </citation>
    <scope>NUCLEOTIDE SEQUENCE [LARGE SCALE GENOMIC DNA]</scope>
    <source>
        <strain evidence="1">G3</strain>
    </source>
</reference>
<dbReference type="GO" id="GO:0045505">
    <property type="term" value="F:dynein intermediate chain binding"/>
    <property type="evidence" value="ECO:0000318"/>
    <property type="project" value="GO_Central"/>
</dbReference>
<dbReference type="KEGG" id="tva:4774226"/>
<dbReference type="InterPro" id="IPR038586">
    <property type="entry name" value="Tctex-1-like_sf"/>
</dbReference>
<dbReference type="STRING" id="5722.A2DTS1"/>
<dbReference type="Pfam" id="PF03645">
    <property type="entry name" value="Tctex-1"/>
    <property type="match status" value="1"/>
</dbReference>
<dbReference type="Proteomes" id="UP000001542">
    <property type="component" value="Unassembled WGS sequence"/>
</dbReference>
<sequence length="123" mass="13677">MEIQPPPEAPKAGPAFENKFKVLQAQTVIKETLAETLGKQTYQPESASETSRQLAEDIKAKLKQTLPPHYKLIVQVLLGEQRGQGIAMGFRGFWDNDTDNVARETFSNDAIFAVGIAYALYSY</sequence>
<dbReference type="VEuPathDB" id="TrichDB:TVAGG3_1037170"/>
<dbReference type="CDD" id="cd21459">
    <property type="entry name" value="DLC-like_TCTEX1D2"/>
    <property type="match status" value="1"/>
</dbReference>
<proteinExistence type="predicted"/>
<dbReference type="PANTHER" id="PTHR21255">
    <property type="entry name" value="T-COMPLEX-ASSOCIATED-TESTIS-EXPRESSED 1/ DYNEIN LIGHT CHAIN"/>
    <property type="match status" value="1"/>
</dbReference>
<dbReference type="OrthoDB" id="10260741at2759"/>
<keyword evidence="2" id="KW-1185">Reference proteome</keyword>
<dbReference type="AlphaFoldDB" id="A2DTS1"/>
<dbReference type="OMA" id="YVIRPNF"/>
<dbReference type="GO" id="GO:0005737">
    <property type="term" value="C:cytoplasm"/>
    <property type="evidence" value="ECO:0000318"/>
    <property type="project" value="GO_Central"/>
</dbReference>